<evidence type="ECO:0000256" key="4">
    <source>
        <dbReference type="ARBA" id="ARBA00022833"/>
    </source>
</evidence>
<sequence length="565" mass="62180">MMTEDEKEKARLFLPDLRRSPTSSSRGPAVEEMTSNESVSSNSISNFKWGATNRRSRTQFRGQGDTEISAPALIGSSDKGISGLSAGTSKEKKGTEETRSAQNTGGPLSLNIIDGVTSGSPVPSAVTPNYSKHDSTDLGLISSSSSPVTSAQRPLPSSSVGSNSRESKKRDTALHPLIFKEAGLPDNTLLTYKLKNGEALLQGYKQGAGIVCNCCNQEVSPSEFEKHAGMGKRRQPYQNIYTSQGLTLHDVALQLHHLNLNSNGFSNASVSSFSDYPNLTSSGCGKEPSVSGPIVPLKRTLQERVVQTESCYFCGYGHTELGKIDPNMIVFCNQCERPCHVKCYNSRVVKKKVPLEILKDYLCFHFLCCQECQSLRVRLEGMEKCEEIAFLGRIRSNICWRLLSSADASRDVKLYLSQVIDIFKDAFLESTDAHSDISDMVYGKNREGEKDFRGMYCVVLTASTHVVSAAILKVRVEHAAELVLIATRSECRKKGYFRLLLESIETNLRACNVSLLMAPVDPEMAQIWSDKLGFTILSADEKKSMLESHPLVMFKNLVLVQKPLA</sequence>
<dbReference type="OrthoDB" id="786098at2759"/>
<organism evidence="8">
    <name type="scientific">Zea mays</name>
    <name type="common">Maize</name>
    <dbReference type="NCBI Taxonomy" id="4577"/>
    <lineage>
        <taxon>Eukaryota</taxon>
        <taxon>Viridiplantae</taxon>
        <taxon>Streptophyta</taxon>
        <taxon>Embryophyta</taxon>
        <taxon>Tracheophyta</taxon>
        <taxon>Spermatophyta</taxon>
        <taxon>Magnoliopsida</taxon>
        <taxon>Liliopsida</taxon>
        <taxon>Poales</taxon>
        <taxon>Poaceae</taxon>
        <taxon>PACMAD clade</taxon>
        <taxon>Panicoideae</taxon>
        <taxon>Andropogonodae</taxon>
        <taxon>Andropogoneae</taxon>
        <taxon>Tripsacinae</taxon>
        <taxon>Zea</taxon>
    </lineage>
</organism>
<dbReference type="PANTHER" id="PTHR47025">
    <property type="entry name" value="AUTOIMMUNE REGULATOR"/>
    <property type="match status" value="1"/>
</dbReference>
<protein>
    <recommendedName>
        <fullName evidence="7">N-acetyltransferase domain-containing protein</fullName>
    </recommendedName>
</protein>
<dbReference type="EnsemblPlants" id="Zm00001eb005770_T004">
    <property type="protein sequence ID" value="Zm00001eb005770_P004"/>
    <property type="gene ID" value="Zm00001eb005770"/>
</dbReference>
<dbReference type="InterPro" id="IPR019787">
    <property type="entry name" value="Znf_PHD-finger"/>
</dbReference>
<dbReference type="ExpressionAtlas" id="B4FFX9">
    <property type="expression patterns" value="baseline and differential"/>
</dbReference>
<dbReference type="GO" id="GO:0003682">
    <property type="term" value="F:chromatin binding"/>
    <property type="evidence" value="ECO:0000318"/>
    <property type="project" value="GO_Central"/>
</dbReference>
<keyword evidence="2" id="KW-0479">Metal-binding</keyword>
<evidence type="ECO:0000256" key="1">
    <source>
        <dbReference type="ARBA" id="ARBA00004123"/>
    </source>
</evidence>
<feature type="compositionally biased region" description="Polar residues" evidence="6">
    <location>
        <begin position="117"/>
        <end position="130"/>
    </location>
</feature>
<dbReference type="InterPro" id="IPR000182">
    <property type="entry name" value="GNAT_dom"/>
</dbReference>
<feature type="compositionally biased region" description="Low complexity" evidence="6">
    <location>
        <begin position="35"/>
        <end position="46"/>
    </location>
</feature>
<keyword evidence="3" id="KW-0863">Zinc-finger</keyword>
<dbReference type="Pfam" id="PF23209">
    <property type="entry name" value="IDM1_C"/>
    <property type="match status" value="1"/>
</dbReference>
<reference evidence="9" key="3">
    <citation type="submission" date="2019-07" db="EMBL/GenBank/DDBJ databases">
        <authorList>
            <person name="Seetharam A."/>
            <person name="Woodhouse M."/>
            <person name="Cannon E."/>
        </authorList>
    </citation>
    <scope>NUCLEOTIDE SEQUENCE [LARGE SCALE GENOMIC DNA]</scope>
    <source>
        <strain evidence="9">cv. B73</strain>
    </source>
</reference>
<feature type="region of interest" description="Disordered" evidence="6">
    <location>
        <begin position="1"/>
        <end position="171"/>
    </location>
</feature>
<gene>
    <name evidence="9" type="primary">LOC100193685</name>
</gene>
<proteinExistence type="evidence at transcript level"/>
<reference evidence="9" key="4">
    <citation type="submission" date="2021-05" db="UniProtKB">
        <authorList>
            <consortium name="EnsemblPlants"/>
        </authorList>
    </citation>
    <scope>IDENTIFICATION</scope>
    <source>
        <strain evidence="9">cv. B73</strain>
    </source>
</reference>
<evidence type="ECO:0000256" key="6">
    <source>
        <dbReference type="SAM" id="MobiDB-lite"/>
    </source>
</evidence>
<accession>B4FFX9</accession>
<evidence type="ECO:0000313" key="8">
    <source>
        <dbReference type="EMBL" id="ACF81022.1"/>
    </source>
</evidence>
<evidence type="ECO:0000313" key="10">
    <source>
        <dbReference type="Proteomes" id="UP000007305"/>
    </source>
</evidence>
<dbReference type="AlphaFoldDB" id="B4FFX9"/>
<evidence type="ECO:0000313" key="9">
    <source>
        <dbReference type="EnsemblPlants" id="Zm00001eb005770_P004"/>
    </source>
</evidence>
<dbReference type="PANTHER" id="PTHR47025:SF17">
    <property type="entry name" value="N-ACETYLTRANSFERASE DOMAIN-CONTAINING PROTEIN"/>
    <property type="match status" value="1"/>
</dbReference>
<evidence type="ECO:0000256" key="3">
    <source>
        <dbReference type="ARBA" id="ARBA00022771"/>
    </source>
</evidence>
<dbReference type="Pfam" id="PF00628">
    <property type="entry name" value="PHD"/>
    <property type="match status" value="1"/>
</dbReference>
<dbReference type="InterPro" id="IPR032308">
    <property type="entry name" value="TDBD"/>
</dbReference>
<dbReference type="GO" id="GO:0000977">
    <property type="term" value="F:RNA polymerase II transcription regulatory region sequence-specific DNA binding"/>
    <property type="evidence" value="ECO:0000318"/>
    <property type="project" value="GO_Central"/>
</dbReference>
<dbReference type="Proteomes" id="UP000007305">
    <property type="component" value="Chromosome 1"/>
</dbReference>
<dbReference type="KEGG" id="zma:100193685"/>
<dbReference type="GeneID" id="100193685"/>
<dbReference type="PROSITE" id="PS51186">
    <property type="entry name" value="GNAT"/>
    <property type="match status" value="1"/>
</dbReference>
<comment type="subcellular location">
    <subcellularLocation>
        <location evidence="1">Nucleus</location>
    </subcellularLocation>
</comment>
<feature type="compositionally biased region" description="Basic and acidic residues" evidence="6">
    <location>
        <begin position="89"/>
        <end position="99"/>
    </location>
</feature>
<dbReference type="InterPro" id="IPR056511">
    <property type="entry name" value="IDM1_C"/>
</dbReference>
<feature type="domain" description="N-acetyltransferase" evidence="7">
    <location>
        <begin position="407"/>
        <end position="558"/>
    </location>
</feature>
<dbReference type="GO" id="GO:0005634">
    <property type="term" value="C:nucleus"/>
    <property type="evidence" value="ECO:0000318"/>
    <property type="project" value="GO_Central"/>
</dbReference>
<evidence type="ECO:0000259" key="7">
    <source>
        <dbReference type="PROSITE" id="PS51186"/>
    </source>
</evidence>
<name>B4FFX9_MAIZE</name>
<dbReference type="GO" id="GO:0008270">
    <property type="term" value="F:zinc ion binding"/>
    <property type="evidence" value="ECO:0007669"/>
    <property type="project" value="UniProtKB-KW"/>
</dbReference>
<dbReference type="InterPro" id="IPR016181">
    <property type="entry name" value="Acyl_CoA_acyltransferase"/>
</dbReference>
<keyword evidence="4" id="KW-0862">Zinc</keyword>
<evidence type="ECO:0000256" key="2">
    <source>
        <dbReference type="ARBA" id="ARBA00022723"/>
    </source>
</evidence>
<dbReference type="GO" id="GO:0045944">
    <property type="term" value="P:positive regulation of transcription by RNA polymerase II"/>
    <property type="evidence" value="ECO:0000318"/>
    <property type="project" value="GO_Central"/>
</dbReference>
<dbReference type="SUPFAM" id="SSF55729">
    <property type="entry name" value="Acyl-CoA N-acyltransferases (Nat)"/>
    <property type="match status" value="1"/>
</dbReference>
<dbReference type="Pfam" id="PF16135">
    <property type="entry name" value="TDBD"/>
    <property type="match status" value="1"/>
</dbReference>
<dbReference type="RefSeq" id="NP_001132249.1">
    <property type="nucleotide sequence ID" value="NM_001138777.1"/>
</dbReference>
<dbReference type="Gene3D" id="3.40.630.30">
    <property type="match status" value="1"/>
</dbReference>
<keyword evidence="10" id="KW-1185">Reference proteome</keyword>
<dbReference type="Gramene" id="Zm00001eb005770_T004">
    <property type="protein sequence ID" value="Zm00001eb005770_P004"/>
    <property type="gene ID" value="Zm00001eb005770"/>
</dbReference>
<evidence type="ECO:0000256" key="5">
    <source>
        <dbReference type="ARBA" id="ARBA00023242"/>
    </source>
</evidence>
<feature type="compositionally biased region" description="Basic and acidic residues" evidence="6">
    <location>
        <begin position="1"/>
        <end position="19"/>
    </location>
</feature>
<reference evidence="10" key="2">
    <citation type="submission" date="2015-12" db="EMBL/GenBank/DDBJ databases">
        <title>Update maize B73 reference genome by single molecule sequencing technologies.</title>
        <authorList>
            <consortium name="Maize Genome Sequencing Project"/>
            <person name="Ware D."/>
        </authorList>
    </citation>
    <scope>NUCLEOTIDE SEQUENCE [LARGE SCALE GENOMIC DNA]</scope>
    <source>
        <strain evidence="10">cv. B73</strain>
    </source>
</reference>
<dbReference type="GO" id="GO:0016747">
    <property type="term" value="F:acyltransferase activity, transferring groups other than amino-acyl groups"/>
    <property type="evidence" value="ECO:0007669"/>
    <property type="project" value="InterPro"/>
</dbReference>
<feature type="compositionally biased region" description="Polar residues" evidence="6">
    <location>
        <begin position="147"/>
        <end position="164"/>
    </location>
</feature>
<dbReference type="GO" id="GO:0042393">
    <property type="term" value="F:histone binding"/>
    <property type="evidence" value="ECO:0000318"/>
    <property type="project" value="GO_Central"/>
</dbReference>
<dbReference type="EMBL" id="BT036017">
    <property type="protein sequence ID" value="ACF81022.1"/>
    <property type="molecule type" value="mRNA"/>
</dbReference>
<keyword evidence="5" id="KW-0539">Nucleus</keyword>
<reference evidence="8" key="1">
    <citation type="journal article" date="2009" name="PLoS Genet.">
        <title>Sequencing, mapping, and analysis of 27,455 maize full-length cDNAs.</title>
        <authorList>
            <person name="Soderlund C."/>
            <person name="Descour A."/>
            <person name="Kudrna D."/>
            <person name="Bomhoff M."/>
            <person name="Boyd L."/>
            <person name="Currie J."/>
            <person name="Angelova A."/>
            <person name="Collura K."/>
            <person name="Wissotski M."/>
            <person name="Ashley E."/>
            <person name="Morrow D."/>
            <person name="Fernandes J."/>
            <person name="Walbot V."/>
            <person name="Yu Y."/>
        </authorList>
    </citation>
    <scope>NUCLEOTIDE SEQUENCE</scope>
    <source>
        <strain evidence="8">B73</strain>
    </source>
</reference>